<gene>
    <name evidence="5" type="ORF">SAMN04487911_14023</name>
</gene>
<dbReference type="STRING" id="558155.SAMN04487911_14023"/>
<dbReference type="PANTHER" id="PTHR12302">
    <property type="entry name" value="EBNA2 BINDING PROTEIN P100"/>
    <property type="match status" value="1"/>
</dbReference>
<protein>
    <submittedName>
        <fullName evidence="5">Nuclease homologue</fullName>
    </submittedName>
</protein>
<feature type="domain" description="TNase-like" evidence="4">
    <location>
        <begin position="5"/>
        <end position="67"/>
    </location>
</feature>
<organism evidence="5 6">
    <name type="scientific">Arenibacter nanhaiticus</name>
    <dbReference type="NCBI Taxonomy" id="558155"/>
    <lineage>
        <taxon>Bacteria</taxon>
        <taxon>Pseudomonadati</taxon>
        <taxon>Bacteroidota</taxon>
        <taxon>Flavobacteriia</taxon>
        <taxon>Flavobacteriales</taxon>
        <taxon>Flavobacteriaceae</taxon>
        <taxon>Arenibacter</taxon>
    </lineage>
</organism>
<keyword evidence="3" id="KW-0378">Hydrolase</keyword>
<dbReference type="SUPFAM" id="SSF50199">
    <property type="entry name" value="Staphylococcal nuclease"/>
    <property type="match status" value="1"/>
</dbReference>
<evidence type="ECO:0000259" key="4">
    <source>
        <dbReference type="Pfam" id="PF00565"/>
    </source>
</evidence>
<name>A0A1M6ME13_9FLAO</name>
<dbReference type="InterPro" id="IPR016071">
    <property type="entry name" value="Staphylococal_nuclease_OB-fold"/>
</dbReference>
<evidence type="ECO:0000256" key="3">
    <source>
        <dbReference type="ARBA" id="ARBA00022801"/>
    </source>
</evidence>
<dbReference type="PANTHER" id="PTHR12302:SF3">
    <property type="entry name" value="SERINE_THREONINE-PROTEIN KINASE 31"/>
    <property type="match status" value="1"/>
</dbReference>
<keyword evidence="1" id="KW-0540">Nuclease</keyword>
<dbReference type="InterPro" id="IPR035437">
    <property type="entry name" value="SNase_OB-fold_sf"/>
</dbReference>
<reference evidence="5 6" key="1">
    <citation type="submission" date="2016-11" db="EMBL/GenBank/DDBJ databases">
        <authorList>
            <person name="Jaros S."/>
            <person name="Januszkiewicz K."/>
            <person name="Wedrychowicz H."/>
        </authorList>
    </citation>
    <scope>NUCLEOTIDE SEQUENCE [LARGE SCALE GENOMIC DNA]</scope>
    <source>
        <strain evidence="5 6">CGMCC 1.8863</strain>
    </source>
</reference>
<keyword evidence="2" id="KW-0255">Endonuclease</keyword>
<sequence>MVTILSKGYFDRNGRLIGEIFDADGININKEMVRLGMAWHFKKYSDDMSYDKLEIEARDSKIGLWKDKEPVAPWDFR</sequence>
<evidence type="ECO:0000313" key="6">
    <source>
        <dbReference type="Proteomes" id="UP000184231"/>
    </source>
</evidence>
<dbReference type="Pfam" id="PF00565">
    <property type="entry name" value="SNase"/>
    <property type="match status" value="1"/>
</dbReference>
<dbReference type="Proteomes" id="UP000184231">
    <property type="component" value="Unassembled WGS sequence"/>
</dbReference>
<dbReference type="GO" id="GO:0016787">
    <property type="term" value="F:hydrolase activity"/>
    <property type="evidence" value="ECO:0007669"/>
    <property type="project" value="UniProtKB-KW"/>
</dbReference>
<dbReference type="EMBL" id="FQYX01000040">
    <property type="protein sequence ID" value="SHJ81533.1"/>
    <property type="molecule type" value="Genomic_DNA"/>
</dbReference>
<accession>A0A1M6ME13</accession>
<proteinExistence type="predicted"/>
<dbReference type="Gene3D" id="2.40.50.90">
    <property type="match status" value="1"/>
</dbReference>
<evidence type="ECO:0000256" key="2">
    <source>
        <dbReference type="ARBA" id="ARBA00022759"/>
    </source>
</evidence>
<evidence type="ECO:0000313" key="5">
    <source>
        <dbReference type="EMBL" id="SHJ81533.1"/>
    </source>
</evidence>
<evidence type="ECO:0000256" key="1">
    <source>
        <dbReference type="ARBA" id="ARBA00022722"/>
    </source>
</evidence>
<dbReference type="GO" id="GO:0004519">
    <property type="term" value="F:endonuclease activity"/>
    <property type="evidence" value="ECO:0007669"/>
    <property type="project" value="UniProtKB-KW"/>
</dbReference>
<keyword evidence="6" id="KW-1185">Reference proteome</keyword>
<dbReference type="AlphaFoldDB" id="A0A1M6ME13"/>